<feature type="domain" description="HTH IS408-type" evidence="1">
    <location>
        <begin position="11"/>
        <end position="92"/>
    </location>
</feature>
<reference evidence="4 10" key="1">
    <citation type="submission" date="2021-03" db="EMBL/GenBank/DDBJ databases">
        <title>Geobacter metallireducens gen. nov. sp. nov., a microorganism capable of coupling the complete oxidation of organic compounds to the reduction of iron and other metals.</title>
        <authorList>
            <person name="Li Y."/>
        </authorList>
    </citation>
    <scope>NUCLEOTIDE SEQUENCE [LARGE SCALE GENOMIC DNA]</scope>
    <source>
        <strain evidence="4 10">Jerry-YX</strain>
    </source>
</reference>
<organism evidence="4 10">
    <name type="scientific">Geobacter benzoatilyticus</name>
    <dbReference type="NCBI Taxonomy" id="2815309"/>
    <lineage>
        <taxon>Bacteria</taxon>
        <taxon>Pseudomonadati</taxon>
        <taxon>Thermodesulfobacteriota</taxon>
        <taxon>Desulfuromonadia</taxon>
        <taxon>Geobacterales</taxon>
        <taxon>Geobacteraceae</taxon>
        <taxon>Geobacter</taxon>
    </lineage>
</organism>
<evidence type="ECO:0000313" key="10">
    <source>
        <dbReference type="Proteomes" id="UP000663651"/>
    </source>
</evidence>
<dbReference type="InterPro" id="IPR054353">
    <property type="entry name" value="IstA-like_C"/>
</dbReference>
<dbReference type="NCBIfam" id="NF033546">
    <property type="entry name" value="transpos_IS21"/>
    <property type="match status" value="1"/>
</dbReference>
<feature type="domain" description="Integrase catalytic" evidence="2">
    <location>
        <begin position="137"/>
        <end position="335"/>
    </location>
</feature>
<dbReference type="EMBL" id="CP071382">
    <property type="protein sequence ID" value="QSV44954.1"/>
    <property type="molecule type" value="Genomic_DNA"/>
</dbReference>
<dbReference type="Proteomes" id="UP000663651">
    <property type="component" value="Chromosome"/>
</dbReference>
<name>A0ABX7Q0N4_9BACT</name>
<dbReference type="EMBL" id="CP071382">
    <property type="protein sequence ID" value="QSV45665.1"/>
    <property type="molecule type" value="Genomic_DNA"/>
</dbReference>
<dbReference type="PANTHER" id="PTHR35004">
    <property type="entry name" value="TRANSPOSASE RV3428C-RELATED"/>
    <property type="match status" value="1"/>
</dbReference>
<dbReference type="InterPro" id="IPR017895">
    <property type="entry name" value="HTH_IS408/IS1162_type"/>
</dbReference>
<sequence length="537" mass="61546">MPRERVTMRKIREILRLVWSCNQSRRDTSRTCGVGKSTVDDTINRAVAAGFSWPLPADLDDEALELRLYPPVVNPASRKLPQPDWRALHDELVKHKKLTLMLLWQEYKEGEPSGYQYSQFCELYRQWRKKLDRSMRQEHRAGEKFFVDYSGQTVPVVDATTGEVRDAQMFVGVMGGSNQTYADATWTQSLADWTGSHVRAFGFMDAVPHCIVPDNLLSAVTKTCRYEPDINPTYAALADHYGTAIVPARVRHPKDKAKVEGGVLIAQRFILAGLRNRTFFSLAEANAAIRERLLLLNNRPFRKLPGCRQSRFEEIDLPAMLPLPETPYEYAQWKKARVHIDYHVELEGHFYSVPHRLVKEQVDVRYTETIVECFYKGNRVASHPKSSVQGKHTTTPEHMPKAHREFAEWTPERIISWAAQTGTATAQVVETILSRKAYPEHGFRSCMGIISLAKRYTKERLEAACERAVTIKGVTYRSIKSILENNLDQKALPKQMELLPVAHENIRGTDYYNDERKLYADTTDHREAELDETDSHG</sequence>
<dbReference type="EMBL" id="CP071382">
    <property type="protein sequence ID" value="QSV44413.1"/>
    <property type="molecule type" value="Genomic_DNA"/>
</dbReference>
<evidence type="ECO:0000313" key="8">
    <source>
        <dbReference type="EMBL" id="QSV45665.1"/>
    </source>
</evidence>
<evidence type="ECO:0000313" key="5">
    <source>
        <dbReference type="EMBL" id="QSV44973.1"/>
    </source>
</evidence>
<dbReference type="Pfam" id="PF22483">
    <property type="entry name" value="Mu-transpos_C_2"/>
    <property type="match status" value="1"/>
</dbReference>
<dbReference type="EMBL" id="CP071382">
    <property type="protein sequence ID" value="QSV44973.1"/>
    <property type="molecule type" value="Genomic_DNA"/>
</dbReference>
<dbReference type="InterPro" id="IPR001584">
    <property type="entry name" value="Integrase_cat-core"/>
</dbReference>
<evidence type="ECO:0000313" key="3">
    <source>
        <dbReference type="EMBL" id="QSV44413.1"/>
    </source>
</evidence>
<dbReference type="EMBL" id="CP071382">
    <property type="protein sequence ID" value="QSV45405.1"/>
    <property type="molecule type" value="Genomic_DNA"/>
</dbReference>
<protein>
    <submittedName>
        <fullName evidence="4">IS21 family transposase</fullName>
    </submittedName>
</protein>
<evidence type="ECO:0000313" key="6">
    <source>
        <dbReference type="EMBL" id="QSV45405.1"/>
    </source>
</evidence>
<evidence type="ECO:0000313" key="7">
    <source>
        <dbReference type="EMBL" id="QSV45472.1"/>
    </source>
</evidence>
<evidence type="ECO:0000313" key="9">
    <source>
        <dbReference type="EMBL" id="QSV46475.1"/>
    </source>
</evidence>
<evidence type="ECO:0000259" key="2">
    <source>
        <dbReference type="PROSITE" id="PS50994"/>
    </source>
</evidence>
<dbReference type="EMBL" id="CP071382">
    <property type="protein sequence ID" value="QSV46475.1"/>
    <property type="molecule type" value="Genomic_DNA"/>
</dbReference>
<proteinExistence type="predicted"/>
<keyword evidence="10" id="KW-1185">Reference proteome</keyword>
<evidence type="ECO:0000313" key="4">
    <source>
        <dbReference type="EMBL" id="QSV44954.1"/>
    </source>
</evidence>
<dbReference type="PANTHER" id="PTHR35004:SF8">
    <property type="entry name" value="TRANSPOSASE RV3428C-RELATED"/>
    <property type="match status" value="1"/>
</dbReference>
<evidence type="ECO:0000259" key="1">
    <source>
        <dbReference type="PROSITE" id="PS50532"/>
    </source>
</evidence>
<dbReference type="PROSITE" id="PS50994">
    <property type="entry name" value="INTEGRASE"/>
    <property type="match status" value="1"/>
</dbReference>
<accession>A0ABX7Q0N4</accession>
<gene>
    <name evidence="4" type="primary">istA</name>
    <name evidence="9" type="ORF">JZM60_04130</name>
    <name evidence="3" type="ORF">JZM60_09510</name>
    <name evidence="4" type="ORF">JZM60_12455</name>
    <name evidence="5" type="ORF">JZM60_12555</name>
    <name evidence="6" type="ORF">JZM60_14990</name>
    <name evidence="7" type="ORF">JZM60_15340</name>
    <name evidence="8" type="ORF">JZM60_16370</name>
</gene>
<dbReference type="PROSITE" id="PS50532">
    <property type="entry name" value="HTH_IS408"/>
    <property type="match status" value="1"/>
</dbReference>
<dbReference type="EMBL" id="CP071382">
    <property type="protein sequence ID" value="QSV45472.1"/>
    <property type="molecule type" value="Genomic_DNA"/>
</dbReference>